<comment type="caution">
    <text evidence="10">The sequence shown here is derived from an EMBL/GenBank/DDBJ whole genome shotgun (WGS) entry which is preliminary data.</text>
</comment>
<dbReference type="Gene3D" id="3.40.50.300">
    <property type="entry name" value="P-loop containing nucleotide triphosphate hydrolases"/>
    <property type="match status" value="1"/>
</dbReference>
<dbReference type="PANTHER" id="PTHR43442">
    <property type="entry name" value="GLUCONOKINASE-RELATED"/>
    <property type="match status" value="1"/>
</dbReference>
<dbReference type="InterPro" id="IPR027417">
    <property type="entry name" value="P-loop_NTPase"/>
</dbReference>
<gene>
    <name evidence="10" type="ORF">VSS16_13940</name>
</gene>
<dbReference type="InterPro" id="IPR031322">
    <property type="entry name" value="Shikimate/glucono_kinase"/>
</dbReference>
<dbReference type="EC" id="2.7.1.12" evidence="3 9"/>
<dbReference type="PANTHER" id="PTHR43442:SF3">
    <property type="entry name" value="GLUCONOKINASE-RELATED"/>
    <property type="match status" value="1"/>
</dbReference>
<comment type="similarity">
    <text evidence="2 9">Belongs to the gluconokinase GntK/GntV family.</text>
</comment>
<evidence type="ECO:0000256" key="6">
    <source>
        <dbReference type="ARBA" id="ARBA00022777"/>
    </source>
</evidence>
<keyword evidence="5 9" id="KW-0547">Nucleotide-binding</keyword>
<dbReference type="Pfam" id="PF01202">
    <property type="entry name" value="SKI"/>
    <property type="match status" value="1"/>
</dbReference>
<evidence type="ECO:0000256" key="5">
    <source>
        <dbReference type="ARBA" id="ARBA00022741"/>
    </source>
</evidence>
<evidence type="ECO:0000256" key="4">
    <source>
        <dbReference type="ARBA" id="ARBA00022679"/>
    </source>
</evidence>
<protein>
    <recommendedName>
        <fullName evidence="3 9">Gluconokinase</fullName>
        <ecNumber evidence="3 9">2.7.1.12</ecNumber>
    </recommendedName>
</protein>
<keyword evidence="4 9" id="KW-0808">Transferase</keyword>
<evidence type="ECO:0000256" key="7">
    <source>
        <dbReference type="ARBA" id="ARBA00022840"/>
    </source>
</evidence>
<comment type="pathway">
    <text evidence="1">Carbohydrate acid metabolism.</text>
</comment>
<sequence length="188" mass="19983">MTFPATEDRPRYVVVSGVTGSGKSTVARLLAERLGLPFADGDDFHSPANIAKMSAGTPLDDTDRRPWLESIGRWLHARDTEGTGAVVACSALRRHHRDTLRAACPDALFLHLTADHDVLASRLGGRSGHFMPTSLLDSQLAALEPLEPDEPGTALDATPDPATIVGRAVGLLRRDRGAPGAGRHPDDG</sequence>
<evidence type="ECO:0000256" key="3">
    <source>
        <dbReference type="ARBA" id="ARBA00012054"/>
    </source>
</evidence>
<proteinExistence type="inferred from homology"/>
<dbReference type="Proteomes" id="UP001585080">
    <property type="component" value="Unassembled WGS sequence"/>
</dbReference>
<dbReference type="GO" id="GO:0046316">
    <property type="term" value="F:gluconokinase activity"/>
    <property type="evidence" value="ECO:0007669"/>
    <property type="project" value="UniProtKB-EC"/>
</dbReference>
<dbReference type="CDD" id="cd02021">
    <property type="entry name" value="GntK"/>
    <property type="match status" value="1"/>
</dbReference>
<dbReference type="RefSeq" id="WP_376732596.1">
    <property type="nucleotide sequence ID" value="NZ_JAYMRP010000010.1"/>
</dbReference>
<accession>A0ABV5EAI2</accession>
<comment type="catalytic activity">
    <reaction evidence="8 9">
        <text>D-gluconate + ATP = 6-phospho-D-gluconate + ADP + H(+)</text>
        <dbReference type="Rhea" id="RHEA:19433"/>
        <dbReference type="ChEBI" id="CHEBI:15378"/>
        <dbReference type="ChEBI" id="CHEBI:18391"/>
        <dbReference type="ChEBI" id="CHEBI:30616"/>
        <dbReference type="ChEBI" id="CHEBI:58759"/>
        <dbReference type="ChEBI" id="CHEBI:456216"/>
        <dbReference type="EC" id="2.7.1.12"/>
    </reaction>
</comment>
<dbReference type="SUPFAM" id="SSF52540">
    <property type="entry name" value="P-loop containing nucleoside triphosphate hydrolases"/>
    <property type="match status" value="1"/>
</dbReference>
<organism evidence="10 11">
    <name type="scientific">Streptomyces broussonetiae</name>
    <dbReference type="NCBI Taxonomy" id="2686304"/>
    <lineage>
        <taxon>Bacteria</taxon>
        <taxon>Bacillati</taxon>
        <taxon>Actinomycetota</taxon>
        <taxon>Actinomycetes</taxon>
        <taxon>Kitasatosporales</taxon>
        <taxon>Streptomycetaceae</taxon>
        <taxon>Streptomyces</taxon>
    </lineage>
</organism>
<dbReference type="NCBIfam" id="TIGR01313">
    <property type="entry name" value="therm_gnt_kin"/>
    <property type="match status" value="1"/>
</dbReference>
<evidence type="ECO:0000256" key="8">
    <source>
        <dbReference type="ARBA" id="ARBA00048090"/>
    </source>
</evidence>
<keyword evidence="11" id="KW-1185">Reference proteome</keyword>
<dbReference type="InterPro" id="IPR006001">
    <property type="entry name" value="Therm_gnt_kin"/>
</dbReference>
<name>A0ABV5EAI2_9ACTN</name>
<keyword evidence="7 9" id="KW-0067">ATP-binding</keyword>
<dbReference type="EMBL" id="JAYMRP010000010">
    <property type="protein sequence ID" value="MFB8773821.1"/>
    <property type="molecule type" value="Genomic_DNA"/>
</dbReference>
<keyword evidence="6 9" id="KW-0418">Kinase</keyword>
<evidence type="ECO:0000256" key="2">
    <source>
        <dbReference type="ARBA" id="ARBA00008420"/>
    </source>
</evidence>
<reference evidence="10 11" key="1">
    <citation type="submission" date="2024-01" db="EMBL/GenBank/DDBJ databases">
        <title>Genome mining of biosynthetic gene clusters to explore secondary metabolites of Streptomyces sp.</title>
        <authorList>
            <person name="Baig A."/>
            <person name="Ajitkumar Shintre N."/>
            <person name="Kumar H."/>
            <person name="Anbarasu A."/>
            <person name="Ramaiah S."/>
        </authorList>
    </citation>
    <scope>NUCLEOTIDE SEQUENCE [LARGE SCALE GENOMIC DNA]</scope>
    <source>
        <strain evidence="10 11">A57</strain>
    </source>
</reference>
<evidence type="ECO:0000313" key="10">
    <source>
        <dbReference type="EMBL" id="MFB8773821.1"/>
    </source>
</evidence>
<evidence type="ECO:0000256" key="1">
    <source>
        <dbReference type="ARBA" id="ARBA00004761"/>
    </source>
</evidence>
<evidence type="ECO:0000313" key="11">
    <source>
        <dbReference type="Proteomes" id="UP001585080"/>
    </source>
</evidence>
<evidence type="ECO:0000256" key="9">
    <source>
        <dbReference type="RuleBase" id="RU363066"/>
    </source>
</evidence>